<keyword evidence="4" id="KW-0418">Kinase</keyword>
<evidence type="ECO:0000256" key="1">
    <source>
        <dbReference type="ARBA" id="ARBA00002486"/>
    </source>
</evidence>
<dbReference type="InterPro" id="IPR000600">
    <property type="entry name" value="ROK"/>
</dbReference>
<gene>
    <name evidence="4" type="ORF">SAMN05444401_3735</name>
</gene>
<name>A0A1M6LPU9_9CLOT</name>
<evidence type="ECO:0000256" key="2">
    <source>
        <dbReference type="ARBA" id="ARBA00006479"/>
    </source>
</evidence>
<dbReference type="Pfam" id="PF00480">
    <property type="entry name" value="ROK"/>
    <property type="match status" value="1"/>
</dbReference>
<keyword evidence="3" id="KW-0859">Xylose metabolism</keyword>
<dbReference type="AlphaFoldDB" id="A0A1M6LPU9"/>
<dbReference type="PANTHER" id="PTHR18964:SF149">
    <property type="entry name" value="BIFUNCTIONAL UDP-N-ACETYLGLUCOSAMINE 2-EPIMERASE_N-ACETYLMANNOSAMINE KINASE"/>
    <property type="match status" value="1"/>
</dbReference>
<protein>
    <submittedName>
        <fullName evidence="4">Sugar kinase of the NBD/HSP70 family, may contain an N-terminal HTH domain</fullName>
    </submittedName>
</protein>
<evidence type="ECO:0000256" key="3">
    <source>
        <dbReference type="ARBA" id="ARBA00022629"/>
    </source>
</evidence>
<dbReference type="EMBL" id="FQZO01000007">
    <property type="protein sequence ID" value="SHJ73213.1"/>
    <property type="molecule type" value="Genomic_DNA"/>
</dbReference>
<organism evidence="4 5">
    <name type="scientific">Clostridium amylolyticum</name>
    <dbReference type="NCBI Taxonomy" id="1121298"/>
    <lineage>
        <taxon>Bacteria</taxon>
        <taxon>Bacillati</taxon>
        <taxon>Bacillota</taxon>
        <taxon>Clostridia</taxon>
        <taxon>Eubacteriales</taxon>
        <taxon>Clostridiaceae</taxon>
        <taxon>Clostridium</taxon>
    </lineage>
</organism>
<proteinExistence type="inferred from homology"/>
<dbReference type="GO" id="GO:0016301">
    <property type="term" value="F:kinase activity"/>
    <property type="evidence" value="ECO:0007669"/>
    <property type="project" value="UniProtKB-KW"/>
</dbReference>
<comment type="similarity">
    <text evidence="2">Belongs to the ROK (NagC/XylR) family.</text>
</comment>
<dbReference type="SUPFAM" id="SSF53067">
    <property type="entry name" value="Actin-like ATPase domain"/>
    <property type="match status" value="1"/>
</dbReference>
<evidence type="ECO:0000313" key="5">
    <source>
        <dbReference type="Proteomes" id="UP000184080"/>
    </source>
</evidence>
<keyword evidence="3" id="KW-0119">Carbohydrate metabolism</keyword>
<dbReference type="GO" id="GO:0042732">
    <property type="term" value="P:D-xylose metabolic process"/>
    <property type="evidence" value="ECO:0007669"/>
    <property type="project" value="UniProtKB-KW"/>
</dbReference>
<accession>A0A1M6LPU9</accession>
<dbReference type="InterPro" id="IPR036390">
    <property type="entry name" value="WH_DNA-bd_sf"/>
</dbReference>
<dbReference type="InterPro" id="IPR036388">
    <property type="entry name" value="WH-like_DNA-bd_sf"/>
</dbReference>
<dbReference type="Proteomes" id="UP000184080">
    <property type="component" value="Unassembled WGS sequence"/>
</dbReference>
<dbReference type="PANTHER" id="PTHR18964">
    <property type="entry name" value="ROK (REPRESSOR, ORF, KINASE) FAMILY"/>
    <property type="match status" value="1"/>
</dbReference>
<comment type="function">
    <text evidence="1">Transcriptional repressor of xylose-utilizing enzymes.</text>
</comment>
<sequence>MPKWLKVIIIKVYYVGSQEVRKIENRFLKELHLSSKEVFSLLQKEGYHTKQEICNKMNMKLTTLNRVMKPLEELKLIEEIGMAESTGGRKPSVYGVKPNNYFIIGIDISRTYVTVVICDLTIKIIDKKSFTLDASFSPEKVVKLIGSLVEKAILENNINKSDVLGAGLGTVGPLDKDSGKLLNAKNFEALGWKDVSIKSMLEYELTLPVIIDNGANVALFVEKYYGIAKGLRNVLYINCGIGIRTAACVSNAIIQTHLNKEDVFAHMIVDMDGKECSCGNRGCVECYSTIIAIVNSFKEEMKNRGCTTIKKPINEVDYKDICQGAENGDELAKRVIEKAARIFGIGLVNYINIVNPEMIILSGPLVQHSNYFYELCIETVEKAYFVKEKSNEKKNVVFNKQGYFKYDAISIGAAASFIEECLKS</sequence>
<dbReference type="STRING" id="1121298.SAMN05444401_3735"/>
<keyword evidence="4" id="KW-0808">Transferase</keyword>
<dbReference type="InterPro" id="IPR043129">
    <property type="entry name" value="ATPase_NBD"/>
</dbReference>
<reference evidence="4 5" key="1">
    <citation type="submission" date="2016-11" db="EMBL/GenBank/DDBJ databases">
        <authorList>
            <person name="Jaros S."/>
            <person name="Januszkiewicz K."/>
            <person name="Wedrychowicz H."/>
        </authorList>
    </citation>
    <scope>NUCLEOTIDE SEQUENCE [LARGE SCALE GENOMIC DNA]</scope>
    <source>
        <strain evidence="4 5">DSM 21864</strain>
    </source>
</reference>
<dbReference type="SUPFAM" id="SSF46785">
    <property type="entry name" value="Winged helix' DNA-binding domain"/>
    <property type="match status" value="1"/>
</dbReference>
<dbReference type="OrthoDB" id="9796533at2"/>
<dbReference type="Gene3D" id="1.10.10.10">
    <property type="entry name" value="Winged helix-like DNA-binding domain superfamily/Winged helix DNA-binding domain"/>
    <property type="match status" value="1"/>
</dbReference>
<keyword evidence="5" id="KW-1185">Reference proteome</keyword>
<dbReference type="Gene3D" id="3.30.420.40">
    <property type="match status" value="2"/>
</dbReference>
<evidence type="ECO:0000313" key="4">
    <source>
        <dbReference type="EMBL" id="SHJ73213.1"/>
    </source>
</evidence>